<keyword evidence="2" id="KW-1185">Reference proteome</keyword>
<evidence type="ECO:0000313" key="2">
    <source>
        <dbReference type="Proteomes" id="UP000628109"/>
    </source>
</evidence>
<dbReference type="RefSeq" id="WP_065847201.1">
    <property type="nucleotide sequence ID" value="NZ_BMDU01000009.1"/>
</dbReference>
<dbReference type="EMBL" id="BMDU01000009">
    <property type="protein sequence ID" value="GGA01612.1"/>
    <property type="molecule type" value="Genomic_DNA"/>
</dbReference>
<comment type="caution">
    <text evidence="1">The sequence shown here is derived from an EMBL/GenBank/DDBJ whole genome shotgun (WGS) entry which is preliminary data.</text>
</comment>
<dbReference type="Proteomes" id="UP000628109">
    <property type="component" value="Unassembled WGS sequence"/>
</dbReference>
<organism evidence="1 2">
    <name type="scientific">Sphingobium fuliginis (strain ATCC 27551)</name>
    <dbReference type="NCBI Taxonomy" id="336203"/>
    <lineage>
        <taxon>Bacteria</taxon>
        <taxon>Pseudomonadati</taxon>
        <taxon>Pseudomonadota</taxon>
        <taxon>Alphaproteobacteria</taxon>
        <taxon>Sphingomonadales</taxon>
        <taxon>Sphingomonadaceae</taxon>
        <taxon>Sphingobium</taxon>
    </lineage>
</organism>
<reference evidence="2" key="1">
    <citation type="journal article" date="2019" name="Int. J. Syst. Evol. Microbiol.">
        <title>The Global Catalogue of Microorganisms (GCM) 10K type strain sequencing project: providing services to taxonomists for standard genome sequencing and annotation.</title>
        <authorList>
            <consortium name="The Broad Institute Genomics Platform"/>
            <consortium name="The Broad Institute Genome Sequencing Center for Infectious Disease"/>
            <person name="Wu L."/>
            <person name="Ma J."/>
        </authorList>
    </citation>
    <scope>NUCLEOTIDE SEQUENCE [LARGE SCALE GENOMIC DNA]</scope>
    <source>
        <strain evidence="2">CCM 7327</strain>
    </source>
</reference>
<name>A0ABQ1F7N5_SPHSA</name>
<sequence>MPHDINEPTPEIRALCACPVDWEAIEGFEDECPDALELLHYEWVRSIARVSVSSEELKLVETVLFENDVYDIPDEGTRLNLEERRPAAEDFYLKGVGRLGRLHFLSPGEHGKHFSSAGPKMASRNISYFNKNWKSSTLSNLFWSWFSDIMSVNEIPSREGPIDFSFDVSGLWDTFCCGRNFRIALDTCFEIGQQNGVPFRHLAIDLDLGACVAHGYPISGAEAEEIMGVMPVRPIKSREY</sequence>
<evidence type="ECO:0000313" key="1">
    <source>
        <dbReference type="EMBL" id="GGA01612.1"/>
    </source>
</evidence>
<proteinExistence type="predicted"/>
<gene>
    <name evidence="1" type="ORF">GCM10019071_35300</name>
</gene>
<accession>A0ABQ1F7N5</accession>
<protein>
    <submittedName>
        <fullName evidence="1">Uncharacterized protein</fullName>
    </submittedName>
</protein>